<dbReference type="Proteomes" id="UP000633509">
    <property type="component" value="Unassembled WGS sequence"/>
</dbReference>
<proteinExistence type="predicted"/>
<evidence type="ECO:0000313" key="3">
    <source>
        <dbReference type="Proteomes" id="UP000633509"/>
    </source>
</evidence>
<dbReference type="RefSeq" id="WP_192789826.1">
    <property type="nucleotide sequence ID" value="NZ_JADBEK010000001.1"/>
</dbReference>
<accession>A0ABR9MAB6</accession>
<evidence type="ECO:0000313" key="2">
    <source>
        <dbReference type="EMBL" id="MBE1589851.1"/>
    </source>
</evidence>
<comment type="caution">
    <text evidence="2">The sequence shown here is derived from an EMBL/GenBank/DDBJ whole genome shotgun (WGS) entry which is preliminary data.</text>
</comment>
<keyword evidence="3" id="KW-1185">Reference proteome</keyword>
<feature type="region of interest" description="Disordered" evidence="1">
    <location>
        <begin position="70"/>
        <end position="89"/>
    </location>
</feature>
<name>A0ABR9MAB6_9ACTN</name>
<evidence type="ECO:0000256" key="1">
    <source>
        <dbReference type="SAM" id="MobiDB-lite"/>
    </source>
</evidence>
<dbReference type="EMBL" id="JADBEK010000001">
    <property type="protein sequence ID" value="MBE1589851.1"/>
    <property type="molecule type" value="Genomic_DNA"/>
</dbReference>
<organism evidence="2 3">
    <name type="scientific">Nonomuraea angiospora</name>
    <dbReference type="NCBI Taxonomy" id="46172"/>
    <lineage>
        <taxon>Bacteria</taxon>
        <taxon>Bacillati</taxon>
        <taxon>Actinomycetota</taxon>
        <taxon>Actinomycetes</taxon>
        <taxon>Streptosporangiales</taxon>
        <taxon>Streptosporangiaceae</taxon>
        <taxon>Nonomuraea</taxon>
    </lineage>
</organism>
<protein>
    <submittedName>
        <fullName evidence="2">Uncharacterized protein</fullName>
    </submittedName>
</protein>
<sequence length="113" mass="11927">MNPGSSLDCDGAGPVADSVSYRQGTLWLSPDELAEMLTDLLTVLRERVGNAPAPGRAPYLLSAILFPPSSRPRTPPAAEGGRMAYFPRGRPPADIRVSAGAFSDAVPPRHGRS</sequence>
<reference evidence="2 3" key="1">
    <citation type="submission" date="2020-10" db="EMBL/GenBank/DDBJ databases">
        <title>Sequencing the genomes of 1000 actinobacteria strains.</title>
        <authorList>
            <person name="Klenk H.-P."/>
        </authorList>
    </citation>
    <scope>NUCLEOTIDE SEQUENCE [LARGE SCALE GENOMIC DNA]</scope>
    <source>
        <strain evidence="2 3">DSM 43173</strain>
    </source>
</reference>
<gene>
    <name evidence="2" type="ORF">H4W80_008109</name>
</gene>
<dbReference type="Gene3D" id="6.10.140.2180">
    <property type="match status" value="1"/>
</dbReference>